<evidence type="ECO:0000313" key="3">
    <source>
        <dbReference type="Proteomes" id="UP001207930"/>
    </source>
</evidence>
<dbReference type="RefSeq" id="WP_264503165.1">
    <property type="nucleotide sequence ID" value="NZ_JAPDDS010000015.1"/>
</dbReference>
<dbReference type="Proteomes" id="UP001207930">
    <property type="component" value="Unassembled WGS sequence"/>
</dbReference>
<evidence type="ECO:0000313" key="2">
    <source>
        <dbReference type="EMBL" id="MCW1887210.1"/>
    </source>
</evidence>
<organism evidence="2 3">
    <name type="scientific">Luteolibacter flavescens</name>
    <dbReference type="NCBI Taxonomy" id="1859460"/>
    <lineage>
        <taxon>Bacteria</taxon>
        <taxon>Pseudomonadati</taxon>
        <taxon>Verrucomicrobiota</taxon>
        <taxon>Verrucomicrobiia</taxon>
        <taxon>Verrucomicrobiales</taxon>
        <taxon>Verrucomicrobiaceae</taxon>
        <taxon>Luteolibacter</taxon>
    </lineage>
</organism>
<gene>
    <name evidence="2" type="ORF">OKA04_20900</name>
</gene>
<accession>A0ABT3FUE7</accession>
<reference evidence="2 3" key="1">
    <citation type="submission" date="2022-10" db="EMBL/GenBank/DDBJ databases">
        <title>Luteolibacter flavescens strain MCCC 1K03193, whole genome shotgun sequencing project.</title>
        <authorList>
            <person name="Zhao G."/>
            <person name="Shen L."/>
        </authorList>
    </citation>
    <scope>NUCLEOTIDE SEQUENCE [LARGE SCALE GENOMIC DNA]</scope>
    <source>
        <strain evidence="2 3">MCCC 1K03193</strain>
    </source>
</reference>
<evidence type="ECO:0000256" key="1">
    <source>
        <dbReference type="SAM" id="MobiDB-lite"/>
    </source>
</evidence>
<proteinExistence type="predicted"/>
<feature type="region of interest" description="Disordered" evidence="1">
    <location>
        <begin position="207"/>
        <end position="232"/>
    </location>
</feature>
<name>A0ABT3FUE7_9BACT</name>
<keyword evidence="3" id="KW-1185">Reference proteome</keyword>
<comment type="caution">
    <text evidence="2">The sequence shown here is derived from an EMBL/GenBank/DDBJ whole genome shotgun (WGS) entry which is preliminary data.</text>
</comment>
<dbReference type="EMBL" id="JAPDDS010000015">
    <property type="protein sequence ID" value="MCW1887210.1"/>
    <property type="molecule type" value="Genomic_DNA"/>
</dbReference>
<sequence>MRTALVISALLIGLASGSEWSDSYLAKIEEMGDPPSSEEIALLAVLASNEVPKEEVQLVRAEAWKVLRNSDGFPDALFARIEEFRKEWKRTGISNSYDFERLKILSSMGELQDVRVVDRLGSLLHDMEWSEDPVEHMAKGADYGLTQPNGKLSAQALANLVENPPLKKDPESYLESDIEPWRLWYEQLKAGNRTFRFKGDPQEYSLTGPVAQSLEPKSVSPPEISEGSSESVEETRPSIWPLAFAVLLLVVAIRFASRRKPASP</sequence>
<feature type="compositionally biased region" description="Low complexity" evidence="1">
    <location>
        <begin position="218"/>
        <end position="230"/>
    </location>
</feature>
<protein>
    <submittedName>
        <fullName evidence="2">Uncharacterized protein</fullName>
    </submittedName>
</protein>